<dbReference type="GO" id="GO:0016485">
    <property type="term" value="P:protein processing"/>
    <property type="evidence" value="ECO:0007669"/>
    <property type="project" value="InterPro"/>
</dbReference>
<sequence length="825" mass="90572">LELEIEDYLSHRPKFLPGPILLLRIIMVPSETVNFARNFAVMVRVRGPVSFSFFLSSQTQRTLQSPVTHLATFPLTFQDPKGLKMRRHAFHQYRSGETTLSASGMLVPDTLCDAQVAKRLYGDNGEDRVLVVTVASVVEPFLSPQQRENIPQGKPDLISGVRIDVMTEQTNEKSNQRTPCWLVAQLLSLVDIPASSNCLQSLIEASLDLPEHEWEVGWSLTSYNNDSQPSKDIFQSQERLAVGGFGSASLMYKSLTRMAILSVSLSFRLDPYTISYYSILITSGMIYLLVFFVGSSRLDLLDSKVSATNKRGDFLLAVGSPFGVLSPMHFFNSISVGCIANCYPPHSSDGSLLMADIHCLPGMEGSPVFCEHACLTGVLIRPLRQKTYGAEIQLVIPWDAIVAASSGLLCKWPQNTEKGLYNQEGNLYAAGRGPFSDTDKLDVCSRSKREHSYFGSSSPLSIEKAMASVCLVTVGDGVWASGVLLNSQGLILTNAHLLEPWRFGNKHVNGGGYGTNSEKFPFVLEGTTHLGNRVESNQVSQTSLLKMPILYPFAANEQGGYKLNPTYDNHRNIRVRLDHIKPWVWSDAKVVYVCKGPWDVALLQLEAVPDNLLPITMNFSMPSTGSKAFVIGHGLFGPKCGHLFSLGFFPSVCSGVVAKVVEAKTPQSYLSIQAEHLHNHEHFPAMLETTAAIHPGASGGAVINADGHMIGLVTSNAKHGGGVVIPHLNFIIPSAALVPIFKYSEAMHDLSLLRILDEPNEYLSSIWALMRPSYPKLHPMNDPPPQSLADSKNKEKGSRFAKFIAERKDIFNVGKSGKKVIPSKL</sequence>
<evidence type="ECO:0000313" key="3">
    <source>
        <dbReference type="Proteomes" id="UP000257109"/>
    </source>
</evidence>
<dbReference type="AlphaFoldDB" id="A0A371E8D3"/>
<organism evidence="2 3">
    <name type="scientific">Mucuna pruriens</name>
    <name type="common">Velvet bean</name>
    <name type="synonym">Dolichos pruriens</name>
    <dbReference type="NCBI Taxonomy" id="157652"/>
    <lineage>
        <taxon>Eukaryota</taxon>
        <taxon>Viridiplantae</taxon>
        <taxon>Streptophyta</taxon>
        <taxon>Embryophyta</taxon>
        <taxon>Tracheophyta</taxon>
        <taxon>Spermatophyta</taxon>
        <taxon>Magnoliopsida</taxon>
        <taxon>eudicotyledons</taxon>
        <taxon>Gunneridae</taxon>
        <taxon>Pentapetalae</taxon>
        <taxon>rosids</taxon>
        <taxon>fabids</taxon>
        <taxon>Fabales</taxon>
        <taxon>Fabaceae</taxon>
        <taxon>Papilionoideae</taxon>
        <taxon>50 kb inversion clade</taxon>
        <taxon>NPAAA clade</taxon>
        <taxon>indigoferoid/millettioid clade</taxon>
        <taxon>Phaseoleae</taxon>
        <taxon>Mucuna</taxon>
    </lineage>
</organism>
<evidence type="ECO:0000256" key="1">
    <source>
        <dbReference type="SAM" id="Phobius"/>
    </source>
</evidence>
<keyword evidence="2" id="KW-0378">Hydrolase</keyword>
<dbReference type="FunFam" id="2.40.10.10:FF:000096">
    <property type="entry name" value="Glyoxysomal processing protease glyoxysomal"/>
    <property type="match status" value="1"/>
</dbReference>
<dbReference type="InterPro" id="IPR009003">
    <property type="entry name" value="Peptidase_S1_PA"/>
</dbReference>
<feature type="transmembrane region" description="Helical" evidence="1">
    <location>
        <begin position="274"/>
        <end position="293"/>
    </location>
</feature>
<keyword evidence="1" id="KW-0812">Transmembrane</keyword>
<keyword evidence="1" id="KW-0472">Membrane</keyword>
<dbReference type="PANTHER" id="PTHR21004:SF0">
    <property type="entry name" value="PEROXISOMAL LEADER PEPTIDE-PROCESSING PROTEASE"/>
    <property type="match status" value="1"/>
</dbReference>
<dbReference type="InterPro" id="IPR043504">
    <property type="entry name" value="Peptidase_S1_PA_chymotrypsin"/>
</dbReference>
<dbReference type="OrthoDB" id="17845at2759"/>
<keyword evidence="1" id="KW-1133">Transmembrane helix</keyword>
<feature type="non-terminal residue" evidence="2">
    <location>
        <position position="1"/>
    </location>
</feature>
<protein>
    <submittedName>
        <fullName evidence="2">Glyoxysomal processing protease, glyoxysomal</fullName>
    </submittedName>
</protein>
<dbReference type="InterPro" id="IPR039245">
    <property type="entry name" value="TYSND1/DEG15"/>
</dbReference>
<dbReference type="GO" id="GO:0005777">
    <property type="term" value="C:peroxisome"/>
    <property type="evidence" value="ECO:0007669"/>
    <property type="project" value="InterPro"/>
</dbReference>
<dbReference type="GO" id="GO:0004252">
    <property type="term" value="F:serine-type endopeptidase activity"/>
    <property type="evidence" value="ECO:0007669"/>
    <property type="project" value="InterPro"/>
</dbReference>
<accession>A0A371E8D3</accession>
<dbReference type="PANTHER" id="PTHR21004">
    <property type="entry name" value="SERINE PROTEASE-RELATED"/>
    <property type="match status" value="1"/>
</dbReference>
<feature type="transmembrane region" description="Helical" evidence="1">
    <location>
        <begin position="314"/>
        <end position="331"/>
    </location>
</feature>
<comment type="caution">
    <text evidence="2">The sequence shown here is derived from an EMBL/GenBank/DDBJ whole genome shotgun (WGS) entry which is preliminary data.</text>
</comment>
<evidence type="ECO:0000313" key="2">
    <source>
        <dbReference type="EMBL" id="RDX62263.1"/>
    </source>
</evidence>
<dbReference type="STRING" id="157652.A0A371E8D3"/>
<dbReference type="EMBL" id="QJKJ01015597">
    <property type="protein sequence ID" value="RDX62263.1"/>
    <property type="molecule type" value="Genomic_DNA"/>
</dbReference>
<dbReference type="Gene3D" id="2.40.10.10">
    <property type="entry name" value="Trypsin-like serine proteases"/>
    <property type="match status" value="3"/>
</dbReference>
<dbReference type="FunFam" id="2.40.10.10:FF:000074">
    <property type="entry name" value="glyoxysomal processing protease, glyoxysomal-like"/>
    <property type="match status" value="1"/>
</dbReference>
<keyword evidence="3" id="KW-1185">Reference proteome</keyword>
<reference evidence="2" key="1">
    <citation type="submission" date="2018-05" db="EMBL/GenBank/DDBJ databases">
        <title>Draft genome of Mucuna pruriens seed.</title>
        <authorList>
            <person name="Nnadi N.E."/>
            <person name="Vos R."/>
            <person name="Hasami M.H."/>
            <person name="Devisetty U.K."/>
            <person name="Aguiy J.C."/>
        </authorList>
    </citation>
    <scope>NUCLEOTIDE SEQUENCE [LARGE SCALE GENOMIC DNA]</scope>
    <source>
        <strain evidence="2">JCA_2017</strain>
    </source>
</reference>
<proteinExistence type="predicted"/>
<keyword evidence="2" id="KW-0645">Protease</keyword>
<dbReference type="Proteomes" id="UP000257109">
    <property type="component" value="Unassembled WGS sequence"/>
</dbReference>
<dbReference type="Pfam" id="PF13365">
    <property type="entry name" value="Trypsin_2"/>
    <property type="match status" value="1"/>
</dbReference>
<gene>
    <name evidence="2" type="primary">DEG15</name>
    <name evidence="2" type="ORF">CR513_59423</name>
</gene>
<name>A0A371E8D3_MUCPR</name>
<dbReference type="SUPFAM" id="SSF50494">
    <property type="entry name" value="Trypsin-like serine proteases"/>
    <property type="match status" value="2"/>
</dbReference>